<accession>A0ABV7DKS0</accession>
<sequence>MSWNERQLVEAVEVLEGSRPGTRENAAVRIEDLAGLMELQDLQSSEVTAAPSMDDFNLLRQDVRELHTRLTAVIRALETRLA</sequence>
<evidence type="ECO:0000313" key="1">
    <source>
        <dbReference type="EMBL" id="MFC3074919.1"/>
    </source>
</evidence>
<gene>
    <name evidence="1" type="ORF">ACFOHH_17550</name>
</gene>
<dbReference type="EMBL" id="JBHRSP010000029">
    <property type="protein sequence ID" value="MFC3074919.1"/>
    <property type="molecule type" value="Genomic_DNA"/>
</dbReference>
<reference evidence="2" key="1">
    <citation type="journal article" date="2019" name="Int. J. Syst. Evol. Microbiol.">
        <title>The Global Catalogue of Microorganisms (GCM) 10K type strain sequencing project: providing services to taxonomists for standard genome sequencing and annotation.</title>
        <authorList>
            <consortium name="The Broad Institute Genomics Platform"/>
            <consortium name="The Broad Institute Genome Sequencing Center for Infectious Disease"/>
            <person name="Wu L."/>
            <person name="Ma J."/>
        </authorList>
    </citation>
    <scope>NUCLEOTIDE SEQUENCE [LARGE SCALE GENOMIC DNA]</scope>
    <source>
        <strain evidence="2">KCTC 52677</strain>
    </source>
</reference>
<protein>
    <submittedName>
        <fullName evidence="1">Uncharacterized protein</fullName>
    </submittedName>
</protein>
<comment type="caution">
    <text evidence="1">The sequence shown here is derived from an EMBL/GenBank/DDBJ whole genome shotgun (WGS) entry which is preliminary data.</text>
</comment>
<proteinExistence type="predicted"/>
<name>A0ABV7DKS0_9HYPH</name>
<keyword evidence="2" id="KW-1185">Reference proteome</keyword>
<dbReference type="RefSeq" id="WP_257315583.1">
    <property type="nucleotide sequence ID" value="NZ_JANFDG010000013.1"/>
</dbReference>
<dbReference type="Proteomes" id="UP001595377">
    <property type="component" value="Unassembled WGS sequence"/>
</dbReference>
<evidence type="ECO:0000313" key="2">
    <source>
        <dbReference type="Proteomes" id="UP001595377"/>
    </source>
</evidence>
<organism evidence="1 2">
    <name type="scientific">Shinella pollutisoli</name>
    <dbReference type="NCBI Taxonomy" id="2250594"/>
    <lineage>
        <taxon>Bacteria</taxon>
        <taxon>Pseudomonadati</taxon>
        <taxon>Pseudomonadota</taxon>
        <taxon>Alphaproteobacteria</taxon>
        <taxon>Hyphomicrobiales</taxon>
        <taxon>Rhizobiaceae</taxon>
        <taxon>Shinella</taxon>
    </lineage>
</organism>